<protein>
    <submittedName>
        <fullName evidence="1">Uncharacterized protein</fullName>
    </submittedName>
</protein>
<keyword evidence="2" id="KW-1185">Reference proteome</keyword>
<proteinExistence type="predicted"/>
<organism evidence="1 2">
    <name type="scientific">Sphenostylis stenocarpa</name>
    <dbReference type="NCBI Taxonomy" id="92480"/>
    <lineage>
        <taxon>Eukaryota</taxon>
        <taxon>Viridiplantae</taxon>
        <taxon>Streptophyta</taxon>
        <taxon>Embryophyta</taxon>
        <taxon>Tracheophyta</taxon>
        <taxon>Spermatophyta</taxon>
        <taxon>Magnoliopsida</taxon>
        <taxon>eudicotyledons</taxon>
        <taxon>Gunneridae</taxon>
        <taxon>Pentapetalae</taxon>
        <taxon>rosids</taxon>
        <taxon>fabids</taxon>
        <taxon>Fabales</taxon>
        <taxon>Fabaceae</taxon>
        <taxon>Papilionoideae</taxon>
        <taxon>50 kb inversion clade</taxon>
        <taxon>NPAAA clade</taxon>
        <taxon>indigoferoid/millettioid clade</taxon>
        <taxon>Phaseoleae</taxon>
        <taxon>Sphenostylis</taxon>
    </lineage>
</organism>
<accession>A0AA86RY96</accession>
<reference evidence="1" key="1">
    <citation type="submission" date="2023-10" db="EMBL/GenBank/DDBJ databases">
        <authorList>
            <person name="Domelevo Entfellner J.-B."/>
        </authorList>
    </citation>
    <scope>NUCLEOTIDE SEQUENCE</scope>
</reference>
<sequence length="53" mass="6171">MFESPEPHDCLRLHVFKGAEWRDIGLFLMHHSSIAEKRFELTSTSNNANREGQ</sequence>
<dbReference type="AlphaFoldDB" id="A0AA86RY96"/>
<evidence type="ECO:0000313" key="1">
    <source>
        <dbReference type="EMBL" id="CAJ1901295.1"/>
    </source>
</evidence>
<dbReference type="Gramene" id="rna-AYBTSS11_LOCUS3176">
    <property type="protein sequence ID" value="CAJ1901295.1"/>
    <property type="gene ID" value="gene-AYBTSS11_LOCUS3176"/>
</dbReference>
<gene>
    <name evidence="1" type="ORF">AYBTSS11_LOCUS3176</name>
</gene>
<dbReference type="EMBL" id="OY731398">
    <property type="protein sequence ID" value="CAJ1901295.1"/>
    <property type="molecule type" value="Genomic_DNA"/>
</dbReference>
<dbReference type="Proteomes" id="UP001189624">
    <property type="component" value="Chromosome 1"/>
</dbReference>
<evidence type="ECO:0000313" key="2">
    <source>
        <dbReference type="Proteomes" id="UP001189624"/>
    </source>
</evidence>
<name>A0AA86RY96_9FABA</name>